<dbReference type="AlphaFoldDB" id="A0A239PX08"/>
<dbReference type="NCBIfam" id="TIGR01272">
    <property type="entry name" value="gluP"/>
    <property type="match status" value="1"/>
</dbReference>
<dbReference type="RefSeq" id="WP_089412586.1">
    <property type="nucleotide sequence ID" value="NZ_FZQA01000004.1"/>
</dbReference>
<feature type="transmembrane region" description="Helical" evidence="8">
    <location>
        <begin position="144"/>
        <end position="162"/>
    </location>
</feature>
<organism evidence="9 10">
    <name type="scientific">Amphiplicatus metriothermophilus</name>
    <dbReference type="NCBI Taxonomy" id="1519374"/>
    <lineage>
        <taxon>Bacteria</taxon>
        <taxon>Pseudomonadati</taxon>
        <taxon>Pseudomonadota</taxon>
        <taxon>Alphaproteobacteria</taxon>
        <taxon>Parvularculales</taxon>
        <taxon>Parvularculaceae</taxon>
        <taxon>Amphiplicatus</taxon>
    </lineage>
</organism>
<evidence type="ECO:0000256" key="1">
    <source>
        <dbReference type="ARBA" id="ARBA00003321"/>
    </source>
</evidence>
<protein>
    <submittedName>
        <fullName evidence="9">MFS transporter, FHS family, L-fucose permease</fullName>
    </submittedName>
</protein>
<dbReference type="EMBL" id="FZQA01000004">
    <property type="protein sequence ID" value="SNT74217.1"/>
    <property type="molecule type" value="Genomic_DNA"/>
</dbReference>
<feature type="transmembrane region" description="Helical" evidence="8">
    <location>
        <begin position="245"/>
        <end position="267"/>
    </location>
</feature>
<comment type="similarity">
    <text evidence="3">Belongs to the major facilitator superfamily. FHS transporter (TC 2.A.1.7) family.</text>
</comment>
<keyword evidence="4" id="KW-1003">Cell membrane</keyword>
<dbReference type="OrthoDB" id="9795150at2"/>
<dbReference type="InterPro" id="IPR005964">
    <property type="entry name" value="Glc/Gal_transptr_bac"/>
</dbReference>
<dbReference type="InterPro" id="IPR036259">
    <property type="entry name" value="MFS_trans_sf"/>
</dbReference>
<feature type="transmembrane region" description="Helical" evidence="8">
    <location>
        <begin position="312"/>
        <end position="330"/>
    </location>
</feature>
<dbReference type="GO" id="GO:0015535">
    <property type="term" value="F:fucose:proton symporter activity"/>
    <property type="evidence" value="ECO:0007669"/>
    <property type="project" value="InterPro"/>
</dbReference>
<dbReference type="GO" id="GO:0005354">
    <property type="term" value="F:galactose transmembrane transporter activity"/>
    <property type="evidence" value="ECO:0007669"/>
    <property type="project" value="InterPro"/>
</dbReference>
<feature type="transmembrane region" description="Helical" evidence="8">
    <location>
        <begin position="106"/>
        <end position="123"/>
    </location>
</feature>
<keyword evidence="6 8" id="KW-1133">Transmembrane helix</keyword>
<keyword evidence="5 8" id="KW-0812">Transmembrane</keyword>
<gene>
    <name evidence="9" type="ORF">SAMN06297382_2127</name>
</gene>
<dbReference type="GO" id="GO:0005886">
    <property type="term" value="C:plasma membrane"/>
    <property type="evidence" value="ECO:0007669"/>
    <property type="project" value="UniProtKB-SubCell"/>
</dbReference>
<evidence type="ECO:0000313" key="10">
    <source>
        <dbReference type="Proteomes" id="UP000198346"/>
    </source>
</evidence>
<keyword evidence="10" id="KW-1185">Reference proteome</keyword>
<feature type="transmembrane region" description="Helical" evidence="8">
    <location>
        <begin position="12"/>
        <end position="30"/>
    </location>
</feature>
<evidence type="ECO:0000256" key="7">
    <source>
        <dbReference type="ARBA" id="ARBA00023136"/>
    </source>
</evidence>
<dbReference type="PANTHER" id="PTHR43702:SF11">
    <property type="entry name" value="L-FUCOSE-PROTON SYMPORTER"/>
    <property type="match status" value="1"/>
</dbReference>
<feature type="transmembrane region" description="Helical" evidence="8">
    <location>
        <begin position="395"/>
        <end position="416"/>
    </location>
</feature>
<dbReference type="Pfam" id="PF07690">
    <property type="entry name" value="MFS_1"/>
    <property type="match status" value="1"/>
</dbReference>
<proteinExistence type="inferred from homology"/>
<evidence type="ECO:0000256" key="5">
    <source>
        <dbReference type="ARBA" id="ARBA00022692"/>
    </source>
</evidence>
<evidence type="ECO:0000256" key="6">
    <source>
        <dbReference type="ARBA" id="ARBA00022989"/>
    </source>
</evidence>
<feature type="transmembrane region" description="Helical" evidence="8">
    <location>
        <begin position="81"/>
        <end position="100"/>
    </location>
</feature>
<dbReference type="InterPro" id="IPR050375">
    <property type="entry name" value="MFS_TsgA-like"/>
</dbReference>
<dbReference type="Gene3D" id="1.20.1250.20">
    <property type="entry name" value="MFS general substrate transporter like domains"/>
    <property type="match status" value="2"/>
</dbReference>
<sequence length="424" mass="44324">MSVTVVGQRAQRYLAASALVVGLFFLWGVANNLNDVLVAQFKKLFVLSDFRSGLVQSVFYFGYFVWAIPAAIFMRRFGYKAGVVFGLALYAAGALLFLPAAGAREYAFFLSALFVIASGLAFLETCANPLMTALGPRETAAQRLNFAQSFNSLGAISGVLIGREFILSGVEPGEAELAAMSASAREAFFAAEAAAVKGPYLVLGLGLLALVVVACAIPFPPQARAQDGQDGSRGQFARLLRERRLLAGVAAQFLYVGAQVGVWSYMIRYATYTAEGMGEKTAAAWLTGSLAAFMAGRFISTGLMSFIAPQRLLAAYAAGNVLLCFVAVAAPGQVGLAALAATSFFMSLMFPTIFALSIDGLDELTKAGSSLLVMAIIGGAIVTAMMGAVSDMTAINLAMLLPMACFAGVFLFAMGAGGTGSARP</sequence>
<dbReference type="Proteomes" id="UP000198346">
    <property type="component" value="Unassembled WGS sequence"/>
</dbReference>
<evidence type="ECO:0000256" key="2">
    <source>
        <dbReference type="ARBA" id="ARBA00004429"/>
    </source>
</evidence>
<name>A0A239PX08_9PROT</name>
<dbReference type="InterPro" id="IPR011701">
    <property type="entry name" value="MFS"/>
</dbReference>
<feature type="transmembrane region" description="Helical" evidence="8">
    <location>
        <begin position="50"/>
        <end position="74"/>
    </location>
</feature>
<dbReference type="PANTHER" id="PTHR43702">
    <property type="entry name" value="L-FUCOSE-PROTON SYMPORTER"/>
    <property type="match status" value="1"/>
</dbReference>
<accession>A0A239PX08</accession>
<dbReference type="SUPFAM" id="SSF103473">
    <property type="entry name" value="MFS general substrate transporter"/>
    <property type="match status" value="1"/>
</dbReference>
<evidence type="ECO:0000313" key="9">
    <source>
        <dbReference type="EMBL" id="SNT74217.1"/>
    </source>
</evidence>
<dbReference type="InterPro" id="IPR005275">
    <property type="entry name" value="Lfuc_symporter_FucP"/>
</dbReference>
<dbReference type="GO" id="GO:0055056">
    <property type="term" value="F:D-glucose transmembrane transporter activity"/>
    <property type="evidence" value="ECO:0007669"/>
    <property type="project" value="InterPro"/>
</dbReference>
<evidence type="ECO:0000256" key="3">
    <source>
        <dbReference type="ARBA" id="ARBA00009120"/>
    </source>
</evidence>
<keyword evidence="7 8" id="KW-0472">Membrane</keyword>
<dbReference type="NCBIfam" id="TIGR00885">
    <property type="entry name" value="fucP"/>
    <property type="match status" value="1"/>
</dbReference>
<comment type="subcellular location">
    <subcellularLocation>
        <location evidence="2">Cell inner membrane</location>
        <topology evidence="2">Multi-pass membrane protein</topology>
    </subcellularLocation>
</comment>
<feature type="transmembrane region" description="Helical" evidence="8">
    <location>
        <begin position="282"/>
        <end position="300"/>
    </location>
</feature>
<feature type="transmembrane region" description="Helical" evidence="8">
    <location>
        <begin position="336"/>
        <end position="358"/>
    </location>
</feature>
<comment type="function">
    <text evidence="1">Intake of glucose and galactose.</text>
</comment>
<feature type="transmembrane region" description="Helical" evidence="8">
    <location>
        <begin position="200"/>
        <end position="219"/>
    </location>
</feature>
<evidence type="ECO:0000256" key="4">
    <source>
        <dbReference type="ARBA" id="ARBA00022475"/>
    </source>
</evidence>
<dbReference type="CDD" id="cd17394">
    <property type="entry name" value="MFS_FucP_like"/>
    <property type="match status" value="1"/>
</dbReference>
<feature type="transmembrane region" description="Helical" evidence="8">
    <location>
        <begin position="370"/>
        <end position="389"/>
    </location>
</feature>
<reference evidence="9 10" key="1">
    <citation type="submission" date="2017-07" db="EMBL/GenBank/DDBJ databases">
        <authorList>
            <person name="Sun Z.S."/>
            <person name="Albrecht U."/>
            <person name="Echele G."/>
            <person name="Lee C.C."/>
        </authorList>
    </citation>
    <scope>NUCLEOTIDE SEQUENCE [LARGE SCALE GENOMIC DNA]</scope>
    <source>
        <strain evidence="9 10">CGMCC 1.12710</strain>
    </source>
</reference>
<dbReference type="GO" id="GO:1904659">
    <property type="term" value="P:D-glucose transmembrane transport"/>
    <property type="evidence" value="ECO:0007669"/>
    <property type="project" value="InterPro"/>
</dbReference>
<evidence type="ECO:0000256" key="8">
    <source>
        <dbReference type="SAM" id="Phobius"/>
    </source>
</evidence>